<evidence type="ECO:0000259" key="3">
    <source>
        <dbReference type="PROSITE" id="PS50011"/>
    </source>
</evidence>
<dbReference type="InterPro" id="IPR050528">
    <property type="entry name" value="L-type_Lectin-RKs"/>
</dbReference>
<dbReference type="GO" id="GO:0005524">
    <property type="term" value="F:ATP binding"/>
    <property type="evidence" value="ECO:0007669"/>
    <property type="project" value="UniProtKB-KW"/>
</dbReference>
<keyword evidence="5" id="KW-1185">Reference proteome</keyword>
<keyword evidence="1" id="KW-0547">Nucleotide-binding</keyword>
<dbReference type="SUPFAM" id="SSF56112">
    <property type="entry name" value="Protein kinase-like (PK-like)"/>
    <property type="match status" value="1"/>
</dbReference>
<proteinExistence type="predicted"/>
<sequence length="180" mass="19992">MGYLAPELICTGKATPLTDVFAFGVFLLKVACGRRPINGSKDITELVLVEWVLEHHCNGSILDVVDPRLMGNFNTEEATLLLKLGLLCSYPSANARPSMRKVMQYLDHDQSIPDLAATYMSYGTIAMMENEGFNSYMMSCPSLNTSICVVSSESTVSIFEEGRRMLVMYSSFFALLLMFL</sequence>
<dbReference type="Proteomes" id="UP000019116">
    <property type="component" value="Chromosome 2A"/>
</dbReference>
<reference evidence="4" key="1">
    <citation type="submission" date="2018-08" db="EMBL/GenBank/DDBJ databases">
        <authorList>
            <person name="Rossello M."/>
        </authorList>
    </citation>
    <scope>NUCLEOTIDE SEQUENCE [LARGE SCALE GENOMIC DNA]</scope>
    <source>
        <strain evidence="4">cv. Chinese Spring</strain>
    </source>
</reference>
<reference evidence="4" key="2">
    <citation type="submission" date="2018-10" db="UniProtKB">
        <authorList>
            <consortium name="EnsemblPlants"/>
        </authorList>
    </citation>
    <scope>IDENTIFICATION</scope>
</reference>
<accession>A0A3B6ATE7</accession>
<dbReference type="EnsemblPlants" id="TraesCS2A02G126200.1">
    <property type="protein sequence ID" value="TraesCS2A02G126200.1.cds1"/>
    <property type="gene ID" value="TraesCS2A02G126200"/>
</dbReference>
<name>A0A3B6ATE7_WHEAT</name>
<dbReference type="Gramene" id="TraesROB_scaffold_051883_01G000100.1">
    <property type="protein sequence ID" value="TraesROB_scaffold_051883_01G000100.1"/>
    <property type="gene ID" value="TraesROB_scaffold_051883_01G000100"/>
</dbReference>
<keyword evidence="2" id="KW-0067">ATP-binding</keyword>
<dbReference type="AlphaFoldDB" id="A0A3B6ATE7"/>
<dbReference type="Gramene" id="TraesCS2A02G126200.1">
    <property type="protein sequence ID" value="TraesCS2A02G126200.1.cds1"/>
    <property type="gene ID" value="TraesCS2A02G126200"/>
</dbReference>
<dbReference type="Gramene" id="TraesCS2A03G0259400.1">
    <property type="protein sequence ID" value="TraesCS2A03G0259400.1.CDS1"/>
    <property type="gene ID" value="TraesCS2A03G0259400"/>
</dbReference>
<evidence type="ECO:0000256" key="2">
    <source>
        <dbReference type="ARBA" id="ARBA00022840"/>
    </source>
</evidence>
<dbReference type="InterPro" id="IPR011009">
    <property type="entry name" value="Kinase-like_dom_sf"/>
</dbReference>
<protein>
    <recommendedName>
        <fullName evidence="3">Protein kinase domain-containing protein</fullName>
    </recommendedName>
</protein>
<dbReference type="Gramene" id="TraesCLE_scaffold_005229_01G000100.1">
    <property type="protein sequence ID" value="TraesCLE_scaffold_005229_01G000100.1"/>
    <property type="gene ID" value="TraesCLE_scaffold_005229_01G000100"/>
</dbReference>
<organism evidence="4">
    <name type="scientific">Triticum aestivum</name>
    <name type="common">Wheat</name>
    <dbReference type="NCBI Taxonomy" id="4565"/>
    <lineage>
        <taxon>Eukaryota</taxon>
        <taxon>Viridiplantae</taxon>
        <taxon>Streptophyta</taxon>
        <taxon>Embryophyta</taxon>
        <taxon>Tracheophyta</taxon>
        <taxon>Spermatophyta</taxon>
        <taxon>Magnoliopsida</taxon>
        <taxon>Liliopsida</taxon>
        <taxon>Poales</taxon>
        <taxon>Poaceae</taxon>
        <taxon>BOP clade</taxon>
        <taxon>Pooideae</taxon>
        <taxon>Triticodae</taxon>
        <taxon>Triticeae</taxon>
        <taxon>Triticinae</taxon>
        <taxon>Triticum</taxon>
    </lineage>
</organism>
<dbReference type="STRING" id="4565.A0A3B6ATE7"/>
<evidence type="ECO:0000313" key="5">
    <source>
        <dbReference type="Proteomes" id="UP000019116"/>
    </source>
</evidence>
<dbReference type="OMA" id="GTIAMME"/>
<dbReference type="Gene3D" id="1.10.510.10">
    <property type="entry name" value="Transferase(Phosphotransferase) domain 1"/>
    <property type="match status" value="1"/>
</dbReference>
<dbReference type="PANTHER" id="PTHR27007">
    <property type="match status" value="1"/>
</dbReference>
<dbReference type="GO" id="GO:0004672">
    <property type="term" value="F:protein kinase activity"/>
    <property type="evidence" value="ECO:0007669"/>
    <property type="project" value="InterPro"/>
</dbReference>
<dbReference type="InterPro" id="IPR000719">
    <property type="entry name" value="Prot_kinase_dom"/>
</dbReference>
<dbReference type="SMR" id="A0A3B6ATE7"/>
<evidence type="ECO:0000256" key="1">
    <source>
        <dbReference type="ARBA" id="ARBA00022741"/>
    </source>
</evidence>
<dbReference type="PROSITE" id="PS50011">
    <property type="entry name" value="PROTEIN_KINASE_DOM"/>
    <property type="match status" value="1"/>
</dbReference>
<feature type="domain" description="Protein kinase" evidence="3">
    <location>
        <begin position="1"/>
        <end position="111"/>
    </location>
</feature>
<evidence type="ECO:0000313" key="4">
    <source>
        <dbReference type="EnsemblPlants" id="TraesCS2A02G126200.1.cds1"/>
    </source>
</evidence>
<dbReference type="OrthoDB" id="690610at2759"/>